<name>A0A9D2LPT9_9FIRM</name>
<accession>A0A9D2LPT9</accession>
<feature type="chain" id="PRO_5038359719" evidence="1">
    <location>
        <begin position="29"/>
        <end position="435"/>
    </location>
</feature>
<evidence type="ECO:0000259" key="2">
    <source>
        <dbReference type="Pfam" id="PF05382"/>
    </source>
</evidence>
<evidence type="ECO:0000313" key="3">
    <source>
        <dbReference type="EMBL" id="HJB27202.1"/>
    </source>
</evidence>
<proteinExistence type="predicted"/>
<evidence type="ECO:0000256" key="1">
    <source>
        <dbReference type="SAM" id="SignalP"/>
    </source>
</evidence>
<feature type="signal peptide" evidence="1">
    <location>
        <begin position="1"/>
        <end position="28"/>
    </location>
</feature>
<dbReference type="EMBL" id="DWYZ01000003">
    <property type="protein sequence ID" value="HJB27202.1"/>
    <property type="molecule type" value="Genomic_DNA"/>
</dbReference>
<dbReference type="Pfam" id="PF05382">
    <property type="entry name" value="Amidase_5"/>
    <property type="match status" value="1"/>
</dbReference>
<dbReference type="AlphaFoldDB" id="A0A9D2LPT9"/>
<dbReference type="Gene3D" id="3.90.1720.10">
    <property type="entry name" value="endopeptidase domain like (from Nostoc punctiforme)"/>
    <property type="match status" value="1"/>
</dbReference>
<evidence type="ECO:0000313" key="4">
    <source>
        <dbReference type="Proteomes" id="UP000823842"/>
    </source>
</evidence>
<reference evidence="3" key="2">
    <citation type="submission" date="2021-04" db="EMBL/GenBank/DDBJ databases">
        <authorList>
            <person name="Gilroy R."/>
        </authorList>
    </citation>
    <scope>NUCLEOTIDE SEQUENCE</scope>
    <source>
        <strain evidence="3">ChiSjej1B19-5720</strain>
    </source>
</reference>
<dbReference type="Gene3D" id="1.10.530.10">
    <property type="match status" value="1"/>
</dbReference>
<dbReference type="InterPro" id="IPR038765">
    <property type="entry name" value="Papain-like_cys_pep_sf"/>
</dbReference>
<comment type="caution">
    <text evidence="3">The sequence shown here is derived from an EMBL/GenBank/DDBJ whole genome shotgun (WGS) entry which is preliminary data.</text>
</comment>
<reference evidence="3" key="1">
    <citation type="journal article" date="2021" name="PeerJ">
        <title>Extensive microbial diversity within the chicken gut microbiome revealed by metagenomics and culture.</title>
        <authorList>
            <person name="Gilroy R."/>
            <person name="Ravi A."/>
            <person name="Getino M."/>
            <person name="Pursley I."/>
            <person name="Horton D.L."/>
            <person name="Alikhan N.F."/>
            <person name="Baker D."/>
            <person name="Gharbi K."/>
            <person name="Hall N."/>
            <person name="Watson M."/>
            <person name="Adriaenssens E.M."/>
            <person name="Foster-Nyarko E."/>
            <person name="Jarju S."/>
            <person name="Secka A."/>
            <person name="Antonio M."/>
            <person name="Oren A."/>
            <person name="Chaudhuri R.R."/>
            <person name="La Ragione R."/>
            <person name="Hildebrand F."/>
            <person name="Pallen M.J."/>
        </authorList>
    </citation>
    <scope>NUCLEOTIDE SEQUENCE</scope>
    <source>
        <strain evidence="3">ChiSjej1B19-5720</strain>
    </source>
</reference>
<dbReference type="InterPro" id="IPR008044">
    <property type="entry name" value="Phage_lysin"/>
</dbReference>
<dbReference type="SUPFAM" id="SSF54001">
    <property type="entry name" value="Cysteine proteinases"/>
    <property type="match status" value="1"/>
</dbReference>
<organism evidence="3 4">
    <name type="scientific">Candidatus Blautia faecavium</name>
    <dbReference type="NCBI Taxonomy" id="2838487"/>
    <lineage>
        <taxon>Bacteria</taxon>
        <taxon>Bacillati</taxon>
        <taxon>Bacillota</taxon>
        <taxon>Clostridia</taxon>
        <taxon>Lachnospirales</taxon>
        <taxon>Lachnospiraceae</taxon>
        <taxon>Blautia</taxon>
    </lineage>
</organism>
<sequence length="435" mass="48303">MKKRKVTLAALSVAVAVSMASAPATVHAGIFTSIFQSLTDLVDRLLNDVPDEELSLLNEAAAQKDEFGNQVWWDDFNKDFAYKIYRITNWNNLPSMNVGLRNGLTTVKAILSEDLEAYVPDLEQAAQEYGFAAYQELFKAIAQYRHQPGNPDIFRIADTGLNPNPGKNVGKEDSIRIAAELFARCIQAARYPDPTDTETLKAVLQAFEFEDAGFVQFCQARYTLEKAEQYASARCGGREREKQVEKDAYGKYDYKDQKFPDKVLKYYSVVAFDSGNIPEAEQSLIMEAMSGWPSGLDERRKKVIETGLSLYGKISYSMDMRLQPSPQAPQYLDCSSFVGWAFYFGGCQDVSYSWATGGFLSSPAFTPISSGELTPGDIGLKNTIASGGDNHIGIYMGKSASGQNVWLHCTGGNLDRIVANTYGGFTLFYRYHGFQ</sequence>
<keyword evidence="1" id="KW-0732">Signal</keyword>
<dbReference type="Proteomes" id="UP000823842">
    <property type="component" value="Unassembled WGS sequence"/>
</dbReference>
<gene>
    <name evidence="3" type="ORF">IAA06_00180</name>
</gene>
<feature type="domain" description="Bacteriophage lysin" evidence="2">
    <location>
        <begin position="311"/>
        <end position="412"/>
    </location>
</feature>
<protein>
    <submittedName>
        <fullName evidence="3">Lysozyme family protein</fullName>
    </submittedName>
</protein>